<dbReference type="InterPro" id="IPR058240">
    <property type="entry name" value="rSAM_sf"/>
</dbReference>
<dbReference type="InterPro" id="IPR051198">
    <property type="entry name" value="BchE-like"/>
</dbReference>
<keyword evidence="3" id="KW-0479">Metal-binding</keyword>
<evidence type="ECO:0000256" key="2">
    <source>
        <dbReference type="ARBA" id="ARBA00022691"/>
    </source>
</evidence>
<dbReference type="GO" id="GO:0003824">
    <property type="term" value="F:catalytic activity"/>
    <property type="evidence" value="ECO:0007669"/>
    <property type="project" value="InterPro"/>
</dbReference>
<accession>A0A0G1T5B1</accession>
<protein>
    <submittedName>
        <fullName evidence="8">B12 binding domain protein</fullName>
    </submittedName>
</protein>
<dbReference type="PROSITE" id="PS51332">
    <property type="entry name" value="B12_BINDING"/>
    <property type="match status" value="1"/>
</dbReference>
<dbReference type="GO" id="GO:0031419">
    <property type="term" value="F:cobalamin binding"/>
    <property type="evidence" value="ECO:0007669"/>
    <property type="project" value="InterPro"/>
</dbReference>
<comment type="caution">
    <text evidence="8">The sequence shown here is derived from an EMBL/GenBank/DDBJ whole genome shotgun (WGS) entry which is preliminary data.</text>
</comment>
<dbReference type="GO" id="GO:0005829">
    <property type="term" value="C:cytosol"/>
    <property type="evidence" value="ECO:0007669"/>
    <property type="project" value="TreeGrafter"/>
</dbReference>
<evidence type="ECO:0000259" key="6">
    <source>
        <dbReference type="PROSITE" id="PS51332"/>
    </source>
</evidence>
<dbReference type="Proteomes" id="UP000034682">
    <property type="component" value="Unassembled WGS sequence"/>
</dbReference>
<proteinExistence type="predicted"/>
<dbReference type="InterPro" id="IPR023404">
    <property type="entry name" value="rSAM_horseshoe"/>
</dbReference>
<dbReference type="InterPro" id="IPR007197">
    <property type="entry name" value="rSAM"/>
</dbReference>
<dbReference type="Pfam" id="PF04055">
    <property type="entry name" value="Radical_SAM"/>
    <property type="match status" value="1"/>
</dbReference>
<dbReference type="PANTHER" id="PTHR43409:SF16">
    <property type="entry name" value="SLR0320 PROTEIN"/>
    <property type="match status" value="1"/>
</dbReference>
<feature type="domain" description="B12-binding" evidence="6">
    <location>
        <begin position="1"/>
        <end position="102"/>
    </location>
</feature>
<dbReference type="InterPro" id="IPR034466">
    <property type="entry name" value="Methyltransferase_Class_B"/>
</dbReference>
<dbReference type="Gene3D" id="3.40.50.280">
    <property type="entry name" value="Cobalamin-binding domain"/>
    <property type="match status" value="1"/>
</dbReference>
<keyword evidence="4" id="KW-0408">Iron</keyword>
<dbReference type="EMBL" id="LCOK01000008">
    <property type="protein sequence ID" value="KKU77021.1"/>
    <property type="molecule type" value="Genomic_DNA"/>
</dbReference>
<dbReference type="Gene3D" id="3.80.30.20">
    <property type="entry name" value="tm_1862 like domain"/>
    <property type="match status" value="1"/>
</dbReference>
<sequence length="637" mass="72850">FEFTLFKYPEKLIAAVLDKTPDIACFSNYAWNLDLSYNVAARIKKRNPGLILIVGGPNYSTDAQEQQRFLEEHPLIDFCVFKEGEVAFAGLLQCLADNNFDVNTVKLVRPGGCHYLLDGKLVVGPPVERIKNLNDVPSPYLSGELDDFFDDKLVPIIQTSRGCPFSCTFCTEGLMYYNKISRRSTSLVYDEFCYIAQRKHPNIVDLHIADSNFGMYREDEDVAEAIAKVQKQYGWPEYLHTSTGKNQEERVLRVAKTVNKALRLAGSVQSLTNSVLANIKRKNISADQLMNLAIKARELGSNTYSEIILPLPGESRETHFKTIETVVNAKFNWVRLYTLMLLAGTEMSSRATRSQYAMTARYRVLPRCFGTYQFGSEAPVISAEIEEVCVATKDMSFEDYLECRLFHLTVEIFYNDSVASELVEFLNLFNISAFDWLLHIHNQRHFFPEALKRLYRQFYEETRDELWPSRKDLERFVRRNEAIGKYVSGELGKNLIFGYKALALRNVIKEVIGVAYNCSKALLKNRLPEVLAKYSSYLRELRQYSELKKLDLFNTASVFTAAFHYDFVALERLDFKSLPDGFDKPEGVEVSFFHTDEQKKIIEGALGVYGGDVVGISRILSKIHVSKIYRTLAEQNP</sequence>
<dbReference type="InterPro" id="IPR006638">
    <property type="entry name" value="Elp3/MiaA/NifB-like_rSAM"/>
</dbReference>
<evidence type="ECO:0000256" key="5">
    <source>
        <dbReference type="ARBA" id="ARBA00023014"/>
    </source>
</evidence>
<evidence type="ECO:0000313" key="9">
    <source>
        <dbReference type="Proteomes" id="UP000034682"/>
    </source>
</evidence>
<dbReference type="CDD" id="cd01335">
    <property type="entry name" value="Radical_SAM"/>
    <property type="match status" value="1"/>
</dbReference>
<dbReference type="GO" id="GO:0051539">
    <property type="term" value="F:4 iron, 4 sulfur cluster binding"/>
    <property type="evidence" value="ECO:0007669"/>
    <property type="project" value="UniProtKB-KW"/>
</dbReference>
<dbReference type="PROSITE" id="PS51918">
    <property type="entry name" value="RADICAL_SAM"/>
    <property type="match status" value="1"/>
</dbReference>
<keyword evidence="2" id="KW-0949">S-adenosyl-L-methionine</keyword>
<dbReference type="PANTHER" id="PTHR43409">
    <property type="entry name" value="ANAEROBIC MAGNESIUM-PROTOPORPHYRIN IX MONOMETHYL ESTER CYCLASE-RELATED"/>
    <property type="match status" value="1"/>
</dbReference>
<evidence type="ECO:0000256" key="3">
    <source>
        <dbReference type="ARBA" id="ARBA00022723"/>
    </source>
</evidence>
<reference evidence="8 9" key="1">
    <citation type="journal article" date="2015" name="Nature">
        <title>rRNA introns, odd ribosomes, and small enigmatic genomes across a large radiation of phyla.</title>
        <authorList>
            <person name="Brown C.T."/>
            <person name="Hug L.A."/>
            <person name="Thomas B.C."/>
            <person name="Sharon I."/>
            <person name="Castelle C.J."/>
            <person name="Singh A."/>
            <person name="Wilkins M.J."/>
            <person name="Williams K.H."/>
            <person name="Banfield J.F."/>
        </authorList>
    </citation>
    <scope>NUCLEOTIDE SEQUENCE [LARGE SCALE GENOMIC DNA]</scope>
</reference>
<evidence type="ECO:0000256" key="1">
    <source>
        <dbReference type="ARBA" id="ARBA00001966"/>
    </source>
</evidence>
<feature type="domain" description="Radical SAM core" evidence="7">
    <location>
        <begin position="149"/>
        <end position="377"/>
    </location>
</feature>
<organism evidence="8 9">
    <name type="scientific">Candidatus Giovannonibacteria bacterium GW2011_GWB1_47_6b</name>
    <dbReference type="NCBI Taxonomy" id="1618655"/>
    <lineage>
        <taxon>Bacteria</taxon>
        <taxon>Candidatus Giovannoniibacteriota</taxon>
    </lineage>
</organism>
<keyword evidence="5" id="KW-0411">Iron-sulfur</keyword>
<dbReference type="SFLD" id="SFLDS00029">
    <property type="entry name" value="Radical_SAM"/>
    <property type="match status" value="1"/>
</dbReference>
<dbReference type="GO" id="GO:0046872">
    <property type="term" value="F:metal ion binding"/>
    <property type="evidence" value="ECO:0007669"/>
    <property type="project" value="UniProtKB-KW"/>
</dbReference>
<dbReference type="AlphaFoldDB" id="A0A0G1T5B1"/>
<evidence type="ECO:0000313" key="8">
    <source>
        <dbReference type="EMBL" id="KKU77021.1"/>
    </source>
</evidence>
<dbReference type="SFLD" id="SFLDG01082">
    <property type="entry name" value="B12-binding_domain_containing"/>
    <property type="match status" value="1"/>
</dbReference>
<name>A0A0G1T5B1_9BACT</name>
<dbReference type="InterPro" id="IPR006158">
    <property type="entry name" value="Cobalamin-bd"/>
</dbReference>
<feature type="non-terminal residue" evidence="8">
    <location>
        <position position="1"/>
    </location>
</feature>
<evidence type="ECO:0000256" key="4">
    <source>
        <dbReference type="ARBA" id="ARBA00023004"/>
    </source>
</evidence>
<evidence type="ECO:0000259" key="7">
    <source>
        <dbReference type="PROSITE" id="PS51918"/>
    </source>
</evidence>
<gene>
    <name evidence="8" type="ORF">UY02_C0008G0001</name>
</gene>
<dbReference type="SUPFAM" id="SSF102114">
    <property type="entry name" value="Radical SAM enzymes"/>
    <property type="match status" value="1"/>
</dbReference>
<dbReference type="SMART" id="SM00729">
    <property type="entry name" value="Elp3"/>
    <property type="match status" value="1"/>
</dbReference>
<dbReference type="Pfam" id="PF02310">
    <property type="entry name" value="B12-binding"/>
    <property type="match status" value="1"/>
</dbReference>
<comment type="cofactor">
    <cofactor evidence="1">
        <name>[4Fe-4S] cluster</name>
        <dbReference type="ChEBI" id="CHEBI:49883"/>
    </cofactor>
</comment>
<dbReference type="SFLD" id="SFLDG01123">
    <property type="entry name" value="methyltransferase_(Class_B)"/>
    <property type="match status" value="1"/>
</dbReference>